<evidence type="ECO:0000313" key="2">
    <source>
        <dbReference type="EnsemblMetazoa" id="Aqu2.1.42415_001"/>
    </source>
</evidence>
<dbReference type="EnsemblMetazoa" id="Aqu2.1.42415_001">
    <property type="protein sequence ID" value="Aqu2.1.42415_001"/>
    <property type="gene ID" value="Aqu2.1.42415"/>
</dbReference>
<feature type="compositionally biased region" description="Basic residues" evidence="1">
    <location>
        <begin position="40"/>
        <end position="52"/>
    </location>
</feature>
<feature type="region of interest" description="Disordered" evidence="1">
    <location>
        <begin position="31"/>
        <end position="52"/>
    </location>
</feature>
<protein>
    <submittedName>
        <fullName evidence="2">Uncharacterized protein</fullName>
    </submittedName>
</protein>
<organism evidence="2">
    <name type="scientific">Amphimedon queenslandica</name>
    <name type="common">Sponge</name>
    <dbReference type="NCBI Taxonomy" id="400682"/>
    <lineage>
        <taxon>Eukaryota</taxon>
        <taxon>Metazoa</taxon>
        <taxon>Porifera</taxon>
        <taxon>Demospongiae</taxon>
        <taxon>Heteroscleromorpha</taxon>
        <taxon>Haplosclerida</taxon>
        <taxon>Niphatidae</taxon>
        <taxon>Amphimedon</taxon>
    </lineage>
</organism>
<accession>A0A1X7VRG2</accession>
<dbReference type="InParanoid" id="A0A1X7VRG2"/>
<reference evidence="2" key="1">
    <citation type="submission" date="2017-05" db="UniProtKB">
        <authorList>
            <consortium name="EnsemblMetazoa"/>
        </authorList>
    </citation>
    <scope>IDENTIFICATION</scope>
</reference>
<proteinExistence type="predicted"/>
<sequence length="107" mass="12347">MASASSASDSHMDSQEFTFLYSPPDIAKEVDIAENETTQKGRKRKLDPANRKKKHIKTCGLRKISPSLTITDDMECCLFNPFMYLIYEGLEQILKACFMRNRIFYLN</sequence>
<name>A0A1X7VRG2_AMPQE</name>
<dbReference type="AlphaFoldDB" id="A0A1X7VRG2"/>
<evidence type="ECO:0000256" key="1">
    <source>
        <dbReference type="SAM" id="MobiDB-lite"/>
    </source>
</evidence>